<keyword evidence="1" id="KW-0472">Membrane</keyword>
<dbReference type="InterPro" id="IPR046121">
    <property type="entry name" value="DUF6118"/>
</dbReference>
<organism evidence="2 3">
    <name type="scientific">Stakelama sediminis</name>
    <dbReference type="NCBI Taxonomy" id="463200"/>
    <lineage>
        <taxon>Bacteria</taxon>
        <taxon>Pseudomonadati</taxon>
        <taxon>Pseudomonadota</taxon>
        <taxon>Alphaproteobacteria</taxon>
        <taxon>Sphingomonadales</taxon>
        <taxon>Sphingomonadaceae</taxon>
        <taxon>Stakelama</taxon>
    </lineage>
</organism>
<name>A0A840YY18_9SPHN</name>
<evidence type="ECO:0000313" key="2">
    <source>
        <dbReference type="EMBL" id="MBB5718429.1"/>
    </source>
</evidence>
<feature type="transmembrane region" description="Helical" evidence="1">
    <location>
        <begin position="144"/>
        <end position="166"/>
    </location>
</feature>
<keyword evidence="1" id="KW-0812">Transmembrane</keyword>
<dbReference type="EMBL" id="JACIJI010000001">
    <property type="protein sequence ID" value="MBB5718429.1"/>
    <property type="molecule type" value="Genomic_DNA"/>
</dbReference>
<evidence type="ECO:0000256" key="1">
    <source>
        <dbReference type="SAM" id="Phobius"/>
    </source>
</evidence>
<keyword evidence="1" id="KW-1133">Transmembrane helix</keyword>
<dbReference type="AlphaFoldDB" id="A0A840YY18"/>
<proteinExistence type="predicted"/>
<reference evidence="2 3" key="1">
    <citation type="submission" date="2020-08" db="EMBL/GenBank/DDBJ databases">
        <title>Genomic Encyclopedia of Type Strains, Phase IV (KMG-IV): sequencing the most valuable type-strain genomes for metagenomic binning, comparative biology and taxonomic classification.</title>
        <authorList>
            <person name="Goeker M."/>
        </authorList>
    </citation>
    <scope>NUCLEOTIDE SEQUENCE [LARGE SCALE GENOMIC DNA]</scope>
    <source>
        <strain evidence="2 3">DSM 27203</strain>
    </source>
</reference>
<dbReference type="RefSeq" id="WP_184002064.1">
    <property type="nucleotide sequence ID" value="NZ_BAABIF010000004.1"/>
</dbReference>
<sequence>MDEQGLPTNTPEPQPRAETAAEAFARLDDRVAELDGRIALMVRAVEHMAAERLNIEIPDYNPTLEKANAHLAAIHKRMKAIEDAPALDMTPEDIGARIAAAAHKAREADRASVQQVRQSQADAVQALHQIIGNARTREQQREHLWWSIGGGALAGCLLWSVLPGMIARAMPEDWRWPERIARRTIGEPSLWDAGSRMMRADNPESWRAIVDAAEMRRQNREAIDACEKGAAKAKRSVKCIIKVEARQMVQP</sequence>
<evidence type="ECO:0000313" key="3">
    <source>
        <dbReference type="Proteomes" id="UP000554342"/>
    </source>
</evidence>
<dbReference type="Pfam" id="PF19613">
    <property type="entry name" value="DUF6118"/>
    <property type="match status" value="1"/>
</dbReference>
<protein>
    <submittedName>
        <fullName evidence="2">Putative coiled-coil protein SlyX</fullName>
    </submittedName>
</protein>
<dbReference type="Proteomes" id="UP000554342">
    <property type="component" value="Unassembled WGS sequence"/>
</dbReference>
<keyword evidence="3" id="KW-1185">Reference proteome</keyword>
<accession>A0A840YY18</accession>
<gene>
    <name evidence="2" type="ORF">FHR23_001336</name>
</gene>
<comment type="caution">
    <text evidence="2">The sequence shown here is derived from an EMBL/GenBank/DDBJ whole genome shotgun (WGS) entry which is preliminary data.</text>
</comment>